<dbReference type="SMART" id="SM00271">
    <property type="entry name" value="DnaJ"/>
    <property type="match status" value="1"/>
</dbReference>
<feature type="region of interest" description="Disordered" evidence="5">
    <location>
        <begin position="772"/>
        <end position="811"/>
    </location>
</feature>
<dbReference type="Proteomes" id="UP001472866">
    <property type="component" value="Chromosome 01"/>
</dbReference>
<dbReference type="PRINTS" id="PR00625">
    <property type="entry name" value="JDOMAIN"/>
</dbReference>
<feature type="compositionally biased region" description="Basic and acidic residues" evidence="5">
    <location>
        <begin position="772"/>
        <end position="795"/>
    </location>
</feature>
<feature type="region of interest" description="Disordered" evidence="5">
    <location>
        <begin position="478"/>
        <end position="560"/>
    </location>
</feature>
<dbReference type="Gene3D" id="1.25.40.10">
    <property type="entry name" value="Tetratricopeptide repeat domain"/>
    <property type="match status" value="2"/>
</dbReference>
<dbReference type="CDD" id="cd06257">
    <property type="entry name" value="DnaJ"/>
    <property type="match status" value="1"/>
</dbReference>
<dbReference type="AlphaFoldDB" id="A0AAX4NY15"/>
<dbReference type="Gene3D" id="1.10.287.110">
    <property type="entry name" value="DnaJ domain"/>
    <property type="match status" value="1"/>
</dbReference>
<dbReference type="PROSITE" id="PS50076">
    <property type="entry name" value="DNAJ_2"/>
    <property type="match status" value="1"/>
</dbReference>
<dbReference type="Pfam" id="PF13432">
    <property type="entry name" value="TPR_16"/>
    <property type="match status" value="2"/>
</dbReference>
<keyword evidence="2 3" id="KW-0802">TPR repeat</keyword>
<dbReference type="PANTHER" id="PTHR22904">
    <property type="entry name" value="TPR REPEAT CONTAINING PROTEIN"/>
    <property type="match status" value="1"/>
</dbReference>
<dbReference type="SMART" id="SM00028">
    <property type="entry name" value="TPR"/>
    <property type="match status" value="6"/>
</dbReference>
<evidence type="ECO:0000313" key="8">
    <source>
        <dbReference type="Proteomes" id="UP001472866"/>
    </source>
</evidence>
<evidence type="ECO:0000256" key="5">
    <source>
        <dbReference type="SAM" id="MobiDB-lite"/>
    </source>
</evidence>
<feature type="region of interest" description="Disordered" evidence="5">
    <location>
        <begin position="631"/>
        <end position="658"/>
    </location>
</feature>
<feature type="coiled-coil region" evidence="4">
    <location>
        <begin position="431"/>
        <end position="469"/>
    </location>
</feature>
<feature type="domain" description="J" evidence="6">
    <location>
        <begin position="814"/>
        <end position="869"/>
    </location>
</feature>
<dbReference type="InterPro" id="IPR011990">
    <property type="entry name" value="TPR-like_helical_dom_sf"/>
</dbReference>
<feature type="repeat" description="TPR" evidence="3">
    <location>
        <begin position="294"/>
        <end position="327"/>
    </location>
</feature>
<dbReference type="PROSITE" id="PS50293">
    <property type="entry name" value="TPR_REGION"/>
    <property type="match status" value="1"/>
</dbReference>
<evidence type="ECO:0000256" key="1">
    <source>
        <dbReference type="ARBA" id="ARBA00022737"/>
    </source>
</evidence>
<dbReference type="InterPro" id="IPR036869">
    <property type="entry name" value="J_dom_sf"/>
</dbReference>
<dbReference type="Pfam" id="PF00515">
    <property type="entry name" value="TPR_1"/>
    <property type="match status" value="1"/>
</dbReference>
<dbReference type="EMBL" id="CP151501">
    <property type="protein sequence ID" value="WZN58641.1"/>
    <property type="molecule type" value="Genomic_DNA"/>
</dbReference>
<keyword evidence="8" id="KW-1185">Reference proteome</keyword>
<dbReference type="Pfam" id="PF00226">
    <property type="entry name" value="DnaJ"/>
    <property type="match status" value="1"/>
</dbReference>
<reference evidence="7 8" key="1">
    <citation type="submission" date="2024-03" db="EMBL/GenBank/DDBJ databases">
        <title>Complete genome sequence of the green alga Chloropicon roscoffensis RCC1871.</title>
        <authorList>
            <person name="Lemieux C."/>
            <person name="Pombert J.-F."/>
            <person name="Otis C."/>
            <person name="Turmel M."/>
        </authorList>
    </citation>
    <scope>NUCLEOTIDE SEQUENCE [LARGE SCALE GENOMIC DNA]</scope>
    <source>
        <strain evidence="7 8">RCC1871</strain>
    </source>
</reference>
<evidence type="ECO:0000256" key="2">
    <source>
        <dbReference type="ARBA" id="ARBA00022803"/>
    </source>
</evidence>
<dbReference type="InterPro" id="IPR001623">
    <property type="entry name" value="DnaJ_domain"/>
</dbReference>
<dbReference type="SUPFAM" id="SSF46565">
    <property type="entry name" value="Chaperone J-domain"/>
    <property type="match status" value="1"/>
</dbReference>
<feature type="repeat" description="TPR" evidence="3">
    <location>
        <begin position="94"/>
        <end position="127"/>
    </location>
</feature>
<keyword evidence="1" id="KW-0677">Repeat</keyword>
<name>A0AAX4NY15_9CHLO</name>
<accession>A0AAX4NY15</accession>
<feature type="region of interest" description="Disordered" evidence="5">
    <location>
        <begin position="596"/>
        <end position="615"/>
    </location>
</feature>
<evidence type="ECO:0000256" key="3">
    <source>
        <dbReference type="PROSITE-ProRule" id="PRU00339"/>
    </source>
</evidence>
<evidence type="ECO:0000259" key="6">
    <source>
        <dbReference type="PROSITE" id="PS50076"/>
    </source>
</evidence>
<gene>
    <name evidence="7" type="ORF">HKI87_01g01650</name>
</gene>
<dbReference type="PROSITE" id="PS50005">
    <property type="entry name" value="TPR"/>
    <property type="match status" value="2"/>
</dbReference>
<feature type="region of interest" description="Disordered" evidence="5">
    <location>
        <begin position="1"/>
        <end position="24"/>
    </location>
</feature>
<dbReference type="PANTHER" id="PTHR22904:SF523">
    <property type="entry name" value="STRESS-INDUCED-PHOSPHOPROTEIN 1"/>
    <property type="match status" value="1"/>
</dbReference>
<proteinExistence type="predicted"/>
<protein>
    <submittedName>
        <fullName evidence="7">TPR_REGION domain-containing protein</fullName>
    </submittedName>
</protein>
<organism evidence="7 8">
    <name type="scientific">Chloropicon roscoffensis</name>
    <dbReference type="NCBI Taxonomy" id="1461544"/>
    <lineage>
        <taxon>Eukaryota</taxon>
        <taxon>Viridiplantae</taxon>
        <taxon>Chlorophyta</taxon>
        <taxon>Chloropicophyceae</taxon>
        <taxon>Chloropicales</taxon>
        <taxon>Chloropicaceae</taxon>
        <taxon>Chloropicon</taxon>
    </lineage>
</organism>
<dbReference type="GO" id="GO:0051879">
    <property type="term" value="F:Hsp90 protein binding"/>
    <property type="evidence" value="ECO:0007669"/>
    <property type="project" value="TreeGrafter"/>
</dbReference>
<evidence type="ECO:0000256" key="4">
    <source>
        <dbReference type="SAM" id="Coils"/>
    </source>
</evidence>
<dbReference type="InterPro" id="IPR019734">
    <property type="entry name" value="TPR_rpt"/>
</dbReference>
<sequence>MAVPRGLGAKDFASSKAPRAKHLEDEETHRDLFGVVRSRCTVEGCDCRCYTKKTAEYTVKPEEYGKRLHPHNDVTITHCSVCGHRAEDHMVDGAMNDKEMGNDSYELGNFDEAIAAYSRGIQQKPDDEHLWSNRAACWLSKGLHDRALPDATRAVELAPGWAKGRARKASAHYGLGQYDQAAREYQLCLKLDQENEEYAAAMAKARRAAAAAAAAAAQQRSARESADPKTLGDESMRKGEYSKAVEFYTRALKSGGEKDPKIRSNRSAAHAKLRRFEEALEDASAAVRLAPGWPKAWYRQGVALYNLGRREEALRSHERCLRLDPSDEEVQSVVEKIRSEVMGSAKADRLDALQSSVTDLIGLVRSQSSQLASILTRMERMESCAPASAGSHSHTSSCDRMECDHLQEELVKERTLRQVAEVAAEEDQLFLREQVRALAEEKAELARDNARLEREARAVERQLEIVGAEVAARREAEGLAQRDGGLDDSDEFVDVQESSEGGDGSETAVVEEEERKEEEGGGRGDAHDEREDVLNFEGESTEVVSPPSGSVGGPGDGETKVITADDLLSMFQGKPAKESVAEGGIDAARRVWDALSSDGDVEGEDSRDVGLAGDDEDEERWLEMEQEWNRVESQRNEAAAPPPTRERRPFHQSARPLHGGNEAVLGVEDLLGLTNPAEAARRRLQEDQEEVCRARVRDGILRRQEAEGRGEYVRETCLDFITQVKRGRCADPSVDCPGFTVVYREADAMDPEVMLYCSLCGHPANDHPVDAEWVGEQERSRRRREEEERRREAFRPHRRRAATSAVRESQERVDARRALGVGPKATRAQITKIYRKMALRFHPDKNNAPGASEKFVKLTRAFQVLTSAG</sequence>
<feature type="compositionally biased region" description="Basic and acidic residues" evidence="5">
    <location>
        <begin position="517"/>
        <end position="533"/>
    </location>
</feature>
<evidence type="ECO:0000313" key="7">
    <source>
        <dbReference type="EMBL" id="WZN58641.1"/>
    </source>
</evidence>
<keyword evidence="4" id="KW-0175">Coiled coil</keyword>
<dbReference type="Pfam" id="PF13181">
    <property type="entry name" value="TPR_8"/>
    <property type="match status" value="1"/>
</dbReference>
<dbReference type="SUPFAM" id="SSF48452">
    <property type="entry name" value="TPR-like"/>
    <property type="match status" value="1"/>
</dbReference>